<dbReference type="InterPro" id="IPR050464">
    <property type="entry name" value="Zeta_carotene_desat/Oxidored"/>
</dbReference>
<gene>
    <name evidence="2" type="ORF">JQV55_11325</name>
</gene>
<dbReference type="InterPro" id="IPR002937">
    <property type="entry name" value="Amino_oxidase"/>
</dbReference>
<dbReference type="AlphaFoldDB" id="A0AAE2VZ71"/>
<dbReference type="SUPFAM" id="SSF51905">
    <property type="entry name" value="FAD/NAD(P)-binding domain"/>
    <property type="match status" value="1"/>
</dbReference>
<dbReference type="PANTHER" id="PTHR42923">
    <property type="entry name" value="PROTOPORPHYRINOGEN OXIDASE"/>
    <property type="match status" value="1"/>
</dbReference>
<feature type="domain" description="Amine oxidase" evidence="1">
    <location>
        <begin position="26"/>
        <end position="306"/>
    </location>
</feature>
<comment type="caution">
    <text evidence="2">The sequence shown here is derived from an EMBL/GenBank/DDBJ whole genome shotgun (WGS) entry which is preliminary data.</text>
</comment>
<proteinExistence type="predicted"/>
<keyword evidence="3" id="KW-1185">Reference proteome</keyword>
<dbReference type="PANTHER" id="PTHR42923:SF17">
    <property type="entry name" value="AMINE OXIDASE DOMAIN-CONTAINING PROTEIN"/>
    <property type="match status" value="1"/>
</dbReference>
<accession>A0AAE2VZ71</accession>
<name>A0AAE2VZ71_9RHOB</name>
<dbReference type="Pfam" id="PF01593">
    <property type="entry name" value="Amino_oxidase"/>
    <property type="match status" value="1"/>
</dbReference>
<dbReference type="Gene3D" id="3.30.70.1990">
    <property type="match status" value="1"/>
</dbReference>
<organism evidence="2 3">
    <name type="scientific">Sulfitobacter geojensis</name>
    <dbReference type="NCBI Taxonomy" id="1342299"/>
    <lineage>
        <taxon>Bacteria</taxon>
        <taxon>Pseudomonadati</taxon>
        <taxon>Pseudomonadota</taxon>
        <taxon>Alphaproteobacteria</taxon>
        <taxon>Rhodobacterales</taxon>
        <taxon>Roseobacteraceae</taxon>
        <taxon>Sulfitobacter</taxon>
    </lineage>
</organism>
<evidence type="ECO:0000313" key="3">
    <source>
        <dbReference type="Proteomes" id="UP000732193"/>
    </source>
</evidence>
<reference evidence="2 3" key="1">
    <citation type="submission" date="2021-01" db="EMBL/GenBank/DDBJ databases">
        <title>Diatom-associated Roseobacters Show Island Model of Population Structure.</title>
        <authorList>
            <person name="Qu L."/>
            <person name="Feng X."/>
            <person name="Chen Y."/>
            <person name="Li L."/>
            <person name="Wang X."/>
            <person name="Hu Z."/>
            <person name="Wang H."/>
            <person name="Luo H."/>
        </authorList>
    </citation>
    <scope>NUCLEOTIDE SEQUENCE [LARGE SCALE GENOMIC DNA]</scope>
    <source>
        <strain evidence="2 3">TR60-84</strain>
    </source>
</reference>
<evidence type="ECO:0000313" key="2">
    <source>
        <dbReference type="EMBL" id="MBM1714159.1"/>
    </source>
</evidence>
<dbReference type="Proteomes" id="UP000732193">
    <property type="component" value="Unassembled WGS sequence"/>
</dbReference>
<dbReference type="InterPro" id="IPR036188">
    <property type="entry name" value="FAD/NAD-bd_sf"/>
</dbReference>
<dbReference type="Gene3D" id="3.50.50.60">
    <property type="entry name" value="FAD/NAD(P)-binding domain"/>
    <property type="match status" value="1"/>
</dbReference>
<dbReference type="EMBL" id="JAFBRM010000002">
    <property type="protein sequence ID" value="MBM1714159.1"/>
    <property type="molecule type" value="Genomic_DNA"/>
</dbReference>
<protein>
    <submittedName>
        <fullName evidence="2">FAD-dependent oxidoreductase</fullName>
    </submittedName>
</protein>
<dbReference type="GO" id="GO:0016491">
    <property type="term" value="F:oxidoreductase activity"/>
    <property type="evidence" value="ECO:0007669"/>
    <property type="project" value="InterPro"/>
</dbReference>
<dbReference type="Gene3D" id="1.10.405.20">
    <property type="match status" value="1"/>
</dbReference>
<dbReference type="RefSeq" id="WP_203242339.1">
    <property type="nucleotide sequence ID" value="NZ_JAFBRH010000002.1"/>
</dbReference>
<sequence>MPFDKPTTALSPHDRRRSIAVIGAGISGMGAAHRLADTHNVTLIESGQRLGGHARTVIAGKNGDQPVDTGFIVFNYANYPHLAALFKELDVPVIKSDMSFGASIDGGRLEYALHSVDTIFAQRRNALNPAFLRMVRDIVKFNKNAVRVAQDQSLTIAEFIKLLGLGRYFRDYYLAPLSGAIWSTPTQKIMDFPAHAMVSFLENHALLDYSGQHQWYTVQGGSTQYVQRLEAAMRAKGVDVRLNAAVQGVRRTDTGVEVKSWASDWEAFDEVVFATHSDDSLAMLADADPAEAKALGAVKYQPNDVVLHADASIMPKRRKTWASWVYTEDKNAQSDRIDLTYWMNSLQPIPENDPHFVTLNTKRTIREELIYDQVTLRHPVYDLGAWAAQKEIAALNGNRGTWFCGAWMGHGFHEDGLRSAMTVVDAIERRAALPIAAE</sequence>
<evidence type="ECO:0000259" key="1">
    <source>
        <dbReference type="Pfam" id="PF01593"/>
    </source>
</evidence>